<organism evidence="2 3">
    <name type="scientific">Carboxydichorda subterranea</name>
    <dbReference type="NCBI Taxonomy" id="3109565"/>
    <lineage>
        <taxon>Bacteria</taxon>
        <taxon>Bacillati</taxon>
        <taxon>Bacillota</taxon>
        <taxon>Limnochordia</taxon>
        <taxon>Limnochordales</taxon>
        <taxon>Geochordaceae</taxon>
        <taxon>Carboxydichorda</taxon>
    </lineage>
</organism>
<sequence length="293" mass="30177">MPAERQLEELIETIEGVVGCRVLWDREGRPSEIHVVVTGERPPKLVVRDIQTLLLVHFNVSIPHQKVSVVVTRSRGASEGGPRSRTGARPGPPPGPAPVVEGRAGPVWEPIEEAEGPLEPRPEPSEPVGQALPGPPPLPSAAQRPMVSPRLPAAVAVRPEFPWRLESVTIRMAPGETEVSVALSDGESRQVTGSARGPQGESLASLLGARAVVDALGGRLPGGGPAVLHWVDVAGPSSVPAVVVMVLQAPAGAPSPPRWASGSSPLSDNAALAGALAALEALAKLSPPEGAGL</sequence>
<name>A0ABZ1BYW9_9FIRM</name>
<feature type="region of interest" description="Disordered" evidence="1">
    <location>
        <begin position="71"/>
        <end position="145"/>
    </location>
</feature>
<evidence type="ECO:0000256" key="1">
    <source>
        <dbReference type="SAM" id="MobiDB-lite"/>
    </source>
</evidence>
<dbReference type="RefSeq" id="WP_324717268.1">
    <property type="nucleotide sequence ID" value="NZ_CP141615.1"/>
</dbReference>
<dbReference type="EMBL" id="CP141615">
    <property type="protein sequence ID" value="WRP17997.1"/>
    <property type="molecule type" value="Genomic_DNA"/>
</dbReference>
<reference evidence="2 3" key="1">
    <citation type="journal article" date="2024" name="Front. Microbiol.">
        <title>Novel thermophilic genera Geochorda gen. nov. and Carboxydochorda gen. nov. from the deep terrestrial subsurface reveal the ecophysiological diversity in the class Limnochordia.</title>
        <authorList>
            <person name="Karnachuk O.V."/>
            <person name="Lukina A.P."/>
            <person name="Avakyan M.R."/>
            <person name="Kadnikov V.V."/>
            <person name="Begmatov S."/>
            <person name="Beletsky A.V."/>
            <person name="Vlasova K.G."/>
            <person name="Novikov A.A."/>
            <person name="Shcherbakova V.A."/>
            <person name="Mardanov A.V."/>
            <person name="Ravin N.V."/>
        </authorList>
    </citation>
    <scope>NUCLEOTIDE SEQUENCE [LARGE SCALE GENOMIC DNA]</scope>
    <source>
        <strain evidence="2 3">L945</strain>
    </source>
</reference>
<feature type="compositionally biased region" description="Low complexity" evidence="1">
    <location>
        <begin position="80"/>
        <end position="89"/>
    </location>
</feature>
<feature type="compositionally biased region" description="Low complexity" evidence="1">
    <location>
        <begin position="98"/>
        <end position="107"/>
    </location>
</feature>
<gene>
    <name evidence="2" type="ORF">U7230_03015</name>
</gene>
<proteinExistence type="predicted"/>
<accession>A0ABZ1BYW9</accession>
<dbReference type="Proteomes" id="UP001332192">
    <property type="component" value="Chromosome"/>
</dbReference>
<evidence type="ECO:0000313" key="3">
    <source>
        <dbReference type="Proteomes" id="UP001332192"/>
    </source>
</evidence>
<evidence type="ECO:0000313" key="2">
    <source>
        <dbReference type="EMBL" id="WRP17997.1"/>
    </source>
</evidence>
<protein>
    <submittedName>
        <fullName evidence="2">Uncharacterized protein</fullName>
    </submittedName>
</protein>
<keyword evidence="3" id="KW-1185">Reference proteome</keyword>